<dbReference type="Proteomes" id="UP000193942">
    <property type="component" value="Unassembled WGS sequence"/>
</dbReference>
<keyword evidence="1" id="KW-0472">Membrane</keyword>
<evidence type="ECO:0000313" key="3">
    <source>
        <dbReference type="Proteomes" id="UP000193942"/>
    </source>
</evidence>
<accession>A0A1X3IY65</accession>
<dbReference type="EMBL" id="ADIZ01000029">
    <property type="protein sequence ID" value="OSK93121.1"/>
    <property type="molecule type" value="Genomic_DNA"/>
</dbReference>
<keyword evidence="1" id="KW-1133">Transmembrane helix</keyword>
<gene>
    <name evidence="2" type="ORF">ECXG_04853</name>
</gene>
<evidence type="ECO:0000313" key="2">
    <source>
        <dbReference type="EMBL" id="OSK93121.1"/>
    </source>
</evidence>
<organism evidence="2 3">
    <name type="scientific">Escherichia coli TA447</name>
    <dbReference type="NCBI Taxonomy" id="656447"/>
    <lineage>
        <taxon>Bacteria</taxon>
        <taxon>Pseudomonadati</taxon>
        <taxon>Pseudomonadota</taxon>
        <taxon>Gammaproteobacteria</taxon>
        <taxon>Enterobacterales</taxon>
        <taxon>Enterobacteriaceae</taxon>
        <taxon>Escherichia</taxon>
    </lineage>
</organism>
<reference evidence="2 3" key="1">
    <citation type="submission" date="2010-04" db="EMBL/GenBank/DDBJ databases">
        <title>The Genome Sequence of Escherichia coli TA447.</title>
        <authorList>
            <consortium name="The Broad Institute Genome Sequencing Platform"/>
            <consortium name="The Broad Institute Genome Sequencing Center for Infectious Disease"/>
            <person name="Feldgarden M."/>
            <person name="Gordon D.M."/>
            <person name="Johnson J.R."/>
            <person name="Johnston B.D."/>
            <person name="Young S."/>
            <person name="Zeng Q."/>
            <person name="Koehrsen M."/>
            <person name="Alvarado L."/>
            <person name="Berlin A.M."/>
            <person name="Borenstein D."/>
            <person name="Chapman S.B."/>
            <person name="Chen Z."/>
            <person name="Engels R."/>
            <person name="Freedman E."/>
            <person name="Gellesch M."/>
            <person name="Goldberg J."/>
            <person name="Griggs A."/>
            <person name="Gujja S."/>
            <person name="Heilman E.R."/>
            <person name="Heiman D.I."/>
            <person name="Hepburn T.A."/>
            <person name="Howarth C."/>
            <person name="Jen D."/>
            <person name="Larson L."/>
            <person name="Mehta T."/>
            <person name="Park D."/>
            <person name="Pearson M."/>
            <person name="Richards J."/>
            <person name="Roberts A."/>
            <person name="Saif S."/>
            <person name="Shea T.D."/>
            <person name="Shenoy N."/>
            <person name="Sisk P."/>
            <person name="Stolte C."/>
            <person name="Sykes S.N."/>
            <person name="Walk T."/>
            <person name="White J."/>
            <person name="Yandava C."/>
            <person name="Haas B."/>
            <person name="Henn M.R."/>
            <person name="Nusbaum C."/>
            <person name="Birren B."/>
        </authorList>
    </citation>
    <scope>NUCLEOTIDE SEQUENCE [LARGE SCALE GENOMIC DNA]</scope>
    <source>
        <strain evidence="2 3">TA447</strain>
    </source>
</reference>
<name>A0A1X3IY65_ECOLX</name>
<keyword evidence="1" id="KW-0812">Transmembrane</keyword>
<proteinExistence type="predicted"/>
<feature type="transmembrane region" description="Helical" evidence="1">
    <location>
        <begin position="81"/>
        <end position="106"/>
    </location>
</feature>
<dbReference type="AlphaFoldDB" id="A0A1X3IY65"/>
<comment type="caution">
    <text evidence="2">The sequence shown here is derived from an EMBL/GenBank/DDBJ whole genome shotgun (WGS) entry which is preliminary data.</text>
</comment>
<evidence type="ECO:0000256" key="1">
    <source>
        <dbReference type="SAM" id="Phobius"/>
    </source>
</evidence>
<sequence length="111" mass="12097">MEENMSNEMAGVTTEQVERIAAIVAREVVGKLGKELREEIGQEVNDQLKTYFGDMTPAQHSIQHSNLDKLLNRLDSISSGFFGGIVSKITSFIITALLLGLAAYGVKNGLQ</sequence>
<protein>
    <submittedName>
        <fullName evidence="2">Uncharacterized protein</fullName>
    </submittedName>
</protein>